<dbReference type="InterPro" id="IPR003785">
    <property type="entry name" value="Creatininase/forma_Hydrolase"/>
</dbReference>
<dbReference type="Proteomes" id="UP000027590">
    <property type="component" value="Unassembled WGS sequence"/>
</dbReference>
<dbReference type="EC" id="3.5.2.10" evidence="6"/>
<sequence length="340" mass="36182">MTVLVVVRRDSMPDEVRSGHGPVQDPYPEHRGHGGGVIMHKGRWMSNRTVKVVAGYPCWPRLRPLVLLACLAGLVAPAMAEEPEGVSPACPPAVRQVELACQSWTEIDAGLKAGTRTVIIPVGGTEQSGPYMAVGKHDVRARVLADRIARRVGQTLVAPVLAYVPEGSTRPRTGHMRFAGTLSIPPAVFAGLVEGAAESLRAQGFTTIVLLGDHGGYQAQLAALAQRLNRRWAGEGAARVLYVGAYYDVVAGQYADYLRRQGHGVALGKHADISDTSLMLAVDPSLVREGLLRQAGKPDSADGVYGGDPRQATAELGRVGTAMQVQAAVEAISSFNRRHP</sequence>
<comment type="similarity">
    <text evidence="5">Belongs to the creatininase superfamily.</text>
</comment>
<keyword evidence="3 6" id="KW-0378">Hydrolase</keyword>
<dbReference type="GO" id="GO:0047789">
    <property type="term" value="F:creatininase activity"/>
    <property type="evidence" value="ECO:0007669"/>
    <property type="project" value="UniProtKB-EC"/>
</dbReference>
<dbReference type="AlphaFoldDB" id="A0A7U7G589"/>
<dbReference type="EMBL" id="CBLY010000004">
    <property type="protein sequence ID" value="CDG33329.1"/>
    <property type="molecule type" value="Genomic_DNA"/>
</dbReference>
<evidence type="ECO:0000256" key="4">
    <source>
        <dbReference type="ARBA" id="ARBA00022833"/>
    </source>
</evidence>
<dbReference type="GO" id="GO:0046872">
    <property type="term" value="F:metal ion binding"/>
    <property type="evidence" value="ECO:0007669"/>
    <property type="project" value="UniProtKB-KW"/>
</dbReference>
<evidence type="ECO:0000256" key="2">
    <source>
        <dbReference type="ARBA" id="ARBA00022723"/>
    </source>
</evidence>
<keyword evidence="4" id="KW-0862">Zinc</keyword>
<comment type="caution">
    <text evidence="6">The sequence shown here is derived from an EMBL/GenBank/DDBJ whole genome shotgun (WGS) entry which is preliminary data.</text>
</comment>
<evidence type="ECO:0000313" key="7">
    <source>
        <dbReference type="Proteomes" id="UP000027590"/>
    </source>
</evidence>
<comment type="cofactor">
    <cofactor evidence="1">
        <name>Zn(2+)</name>
        <dbReference type="ChEBI" id="CHEBI:29105"/>
    </cofactor>
</comment>
<name>A0A7U7G589_9PROT</name>
<dbReference type="SUPFAM" id="SSF102215">
    <property type="entry name" value="Creatininase"/>
    <property type="match status" value="1"/>
</dbReference>
<evidence type="ECO:0000256" key="3">
    <source>
        <dbReference type="ARBA" id="ARBA00022801"/>
    </source>
</evidence>
<organism evidence="6 7">
    <name type="scientific">Parasaccharibacter apium</name>
    <dbReference type="NCBI Taxonomy" id="1510841"/>
    <lineage>
        <taxon>Bacteria</taxon>
        <taxon>Pseudomonadati</taxon>
        <taxon>Pseudomonadota</taxon>
        <taxon>Alphaproteobacteria</taxon>
        <taxon>Acetobacterales</taxon>
        <taxon>Acetobacteraceae</taxon>
        <taxon>Parasaccharibacter</taxon>
    </lineage>
</organism>
<dbReference type="Pfam" id="PF02633">
    <property type="entry name" value="Creatininase"/>
    <property type="match status" value="1"/>
</dbReference>
<dbReference type="PANTHER" id="PTHR35005:SF1">
    <property type="entry name" value="2-AMINO-5-FORMYLAMINO-6-RIBOSYLAMINOPYRIMIDIN-4(3H)-ONE 5'-MONOPHOSPHATE DEFORMYLASE"/>
    <property type="match status" value="1"/>
</dbReference>
<dbReference type="GO" id="GO:0009231">
    <property type="term" value="P:riboflavin biosynthetic process"/>
    <property type="evidence" value="ECO:0007669"/>
    <property type="project" value="TreeGrafter"/>
</dbReference>
<dbReference type="InterPro" id="IPR024087">
    <property type="entry name" value="Creatininase-like_sf"/>
</dbReference>
<protein>
    <submittedName>
        <fullName evidence="6">Creatinine amidohydrolase</fullName>
        <ecNumber evidence="6">3.5.2.10</ecNumber>
    </submittedName>
</protein>
<gene>
    <name evidence="6" type="ORF">SACS_0591</name>
</gene>
<reference evidence="6 7" key="2">
    <citation type="journal article" date="2014" name="PLoS ONE">
        <title>Evolution of mitochondria reconstructed from the energy metabolism of living bacteria.</title>
        <authorList>
            <person name="Degli Esposti M."/>
            <person name="Chouaia B."/>
            <person name="Comandatore F."/>
            <person name="Crotti E."/>
            <person name="Sassera D."/>
            <person name="Lievens P.M."/>
            <person name="Daffonchio D."/>
            <person name="Bandi C."/>
        </authorList>
    </citation>
    <scope>NUCLEOTIDE SEQUENCE [LARGE SCALE GENOMIC DNA]</scope>
    <source>
        <strain evidence="7">AM169</strain>
    </source>
</reference>
<reference evidence="6 7" key="1">
    <citation type="journal article" date="2014" name="Genome Biol. Evol.">
        <title>Acetic acid bacteria genomes reveal functional traits for adaptation to life in insect guts.</title>
        <authorList>
            <person name="Chouaia B."/>
            <person name="Gaiarsa S."/>
            <person name="Crotti E."/>
            <person name="Comandatore F."/>
            <person name="Degli Esposti M."/>
            <person name="Ricci I."/>
            <person name="Alma A."/>
            <person name="Favia G."/>
            <person name="Bandi C."/>
            <person name="Daffonchio D."/>
        </authorList>
    </citation>
    <scope>NUCLEOTIDE SEQUENCE [LARGE SCALE GENOMIC DNA]</scope>
    <source>
        <strain evidence="7">AM169</strain>
    </source>
</reference>
<dbReference type="GO" id="GO:0016811">
    <property type="term" value="F:hydrolase activity, acting on carbon-nitrogen (but not peptide) bonds, in linear amides"/>
    <property type="evidence" value="ECO:0007669"/>
    <property type="project" value="TreeGrafter"/>
</dbReference>
<evidence type="ECO:0000313" key="6">
    <source>
        <dbReference type="EMBL" id="CDG33329.1"/>
    </source>
</evidence>
<accession>A0A7U7G589</accession>
<proteinExistence type="inferred from homology"/>
<keyword evidence="2" id="KW-0479">Metal-binding</keyword>
<dbReference type="Gene3D" id="3.40.50.10310">
    <property type="entry name" value="Creatininase"/>
    <property type="match status" value="1"/>
</dbReference>
<evidence type="ECO:0000256" key="5">
    <source>
        <dbReference type="ARBA" id="ARBA00024029"/>
    </source>
</evidence>
<evidence type="ECO:0000256" key="1">
    <source>
        <dbReference type="ARBA" id="ARBA00001947"/>
    </source>
</evidence>
<dbReference type="PANTHER" id="PTHR35005">
    <property type="entry name" value="3-DEHYDRO-SCYLLO-INOSOSE HYDROLASE"/>
    <property type="match status" value="1"/>
</dbReference>